<sequence>KELHRVWKRWLAAYRYYFNQCISYLHNNYDTQVRLIIDQKTSTEKEVKISAEELDKIAQKIDVPEWVKTLPGHQRQETCFEAFDAFKQARSQGGSAKFKSCKATSQTIQFKVGNFKNGTWYPRTCGNCGHVHHKLGGNKIFKCPHCGIQVYRDVNGARNILLRALQATNCL</sequence>
<accession>A0ABT6KJH8</accession>
<gene>
    <name evidence="3" type="ORF">NWP22_16435</name>
</gene>
<keyword evidence="1" id="KW-0238">DNA-binding</keyword>
<evidence type="ECO:0000313" key="3">
    <source>
        <dbReference type="EMBL" id="MDH6107429.1"/>
    </source>
</evidence>
<dbReference type="RefSeq" id="WP_280802113.1">
    <property type="nucleotide sequence ID" value="NZ_JANQDF010000169.1"/>
</dbReference>
<feature type="domain" description="Cas12f1-like TNB" evidence="2">
    <location>
        <begin position="123"/>
        <end position="160"/>
    </location>
</feature>
<evidence type="ECO:0000259" key="2">
    <source>
        <dbReference type="Pfam" id="PF07282"/>
    </source>
</evidence>
<comment type="caution">
    <text evidence="3">The sequence shown here is derived from an EMBL/GenBank/DDBJ whole genome shotgun (WGS) entry which is preliminary data.</text>
</comment>
<keyword evidence="4" id="KW-1185">Reference proteome</keyword>
<feature type="non-terminal residue" evidence="3">
    <location>
        <position position="1"/>
    </location>
</feature>
<reference evidence="3 4" key="1">
    <citation type="journal article" date="2023" name="J. Phycol.">
        <title>Chrysosporum ovalisporum is synonymous with the true-branching cyanobacterium Umezakia natans (Nostocales/Aphanizomenonaceae).</title>
        <authorList>
            <person name="McGregor G.B."/>
            <person name="Sendall B.C."/>
            <person name="Niiyama Y."/>
            <person name="Tuji A."/>
            <person name="Willis A."/>
        </authorList>
    </citation>
    <scope>NUCLEOTIDE SEQUENCE [LARGE SCALE GENOMIC DNA]</scope>
    <source>
        <strain evidence="3 4">CS-531</strain>
    </source>
</reference>
<evidence type="ECO:0000256" key="1">
    <source>
        <dbReference type="ARBA" id="ARBA00023125"/>
    </source>
</evidence>
<name>A0ABT6KJH8_9CYAN</name>
<organism evidence="3 4">
    <name type="scientific">Anabaenopsis tanganyikae CS-531</name>
    <dbReference type="NCBI Taxonomy" id="2785304"/>
    <lineage>
        <taxon>Bacteria</taxon>
        <taxon>Bacillati</taxon>
        <taxon>Cyanobacteriota</taxon>
        <taxon>Cyanophyceae</taxon>
        <taxon>Nostocales</taxon>
        <taxon>Nodulariaceae</taxon>
        <taxon>Anabaenopsis</taxon>
        <taxon>Anabaenopsis tanganyikae</taxon>
    </lineage>
</organism>
<dbReference type="InterPro" id="IPR010095">
    <property type="entry name" value="Cas12f1-like_TNB"/>
</dbReference>
<evidence type="ECO:0000313" key="4">
    <source>
        <dbReference type="Proteomes" id="UP001159386"/>
    </source>
</evidence>
<protein>
    <submittedName>
        <fullName evidence="3">Transposase</fullName>
    </submittedName>
</protein>
<dbReference type="Proteomes" id="UP001159386">
    <property type="component" value="Unassembled WGS sequence"/>
</dbReference>
<dbReference type="Pfam" id="PF07282">
    <property type="entry name" value="Cas12f1-like_TNB"/>
    <property type="match status" value="1"/>
</dbReference>
<dbReference type="EMBL" id="JANQDF010000169">
    <property type="protein sequence ID" value="MDH6107429.1"/>
    <property type="molecule type" value="Genomic_DNA"/>
</dbReference>
<proteinExistence type="predicted"/>